<dbReference type="PRINTS" id="PR00990">
    <property type="entry name" value="RIBOKINASE"/>
</dbReference>
<keyword evidence="12" id="KW-1185">Reference proteome</keyword>
<evidence type="ECO:0000256" key="5">
    <source>
        <dbReference type="ARBA" id="ARBA00022840"/>
    </source>
</evidence>
<feature type="binding site" evidence="9">
    <location>
        <position position="287"/>
    </location>
    <ligand>
        <name>K(+)</name>
        <dbReference type="ChEBI" id="CHEBI:29103"/>
    </ligand>
</feature>
<protein>
    <recommendedName>
        <fullName evidence="9">Ribokinase</fullName>
        <shortName evidence="9">RK</shortName>
        <ecNumber evidence="9">2.7.1.15</ecNumber>
    </recommendedName>
</protein>
<keyword evidence="3 9" id="KW-0547">Nucleotide-binding</keyword>
<dbReference type="PANTHER" id="PTHR10584:SF166">
    <property type="entry name" value="RIBOKINASE"/>
    <property type="match status" value="1"/>
</dbReference>
<dbReference type="InterPro" id="IPR029056">
    <property type="entry name" value="Ribokinase-like"/>
</dbReference>
<dbReference type="InterPro" id="IPR011877">
    <property type="entry name" value="Ribokinase"/>
</dbReference>
<dbReference type="RefSeq" id="WP_269445662.1">
    <property type="nucleotide sequence ID" value="NZ_CP097463.1"/>
</dbReference>
<keyword evidence="7 9" id="KW-0630">Potassium</keyword>
<feature type="binding site" evidence="9">
    <location>
        <begin position="221"/>
        <end position="226"/>
    </location>
    <ligand>
        <name>ATP</name>
        <dbReference type="ChEBI" id="CHEBI:30616"/>
    </ligand>
</feature>
<dbReference type="HAMAP" id="MF_01987">
    <property type="entry name" value="Ribokinase"/>
    <property type="match status" value="1"/>
</dbReference>
<feature type="active site" description="Proton acceptor" evidence="9">
    <location>
        <position position="254"/>
    </location>
</feature>
<comment type="pathway">
    <text evidence="9">Carbohydrate metabolism; D-ribose degradation; D-ribose 5-phosphate from beta-D-ribopyranose: step 2/2.</text>
</comment>
<comment type="catalytic activity">
    <reaction evidence="9">
        <text>D-ribose + ATP = D-ribose 5-phosphate + ADP + H(+)</text>
        <dbReference type="Rhea" id="RHEA:13697"/>
        <dbReference type="ChEBI" id="CHEBI:15378"/>
        <dbReference type="ChEBI" id="CHEBI:30616"/>
        <dbReference type="ChEBI" id="CHEBI:47013"/>
        <dbReference type="ChEBI" id="CHEBI:78346"/>
        <dbReference type="ChEBI" id="CHEBI:456216"/>
        <dbReference type="EC" id="2.7.1.15"/>
    </reaction>
</comment>
<dbReference type="InterPro" id="IPR002139">
    <property type="entry name" value="Ribo/fructo_kinase"/>
</dbReference>
<gene>
    <name evidence="9" type="primary">rbsK</name>
    <name evidence="11" type="ORF">M6B22_10255</name>
</gene>
<evidence type="ECO:0000259" key="10">
    <source>
        <dbReference type="Pfam" id="PF00294"/>
    </source>
</evidence>
<proteinExistence type="inferred from homology"/>
<comment type="similarity">
    <text evidence="9">Belongs to the carbohydrate kinase PfkB family. Ribokinase subfamily.</text>
</comment>
<evidence type="ECO:0000256" key="1">
    <source>
        <dbReference type="ARBA" id="ARBA00022679"/>
    </source>
</evidence>
<keyword evidence="1 9" id="KW-0808">Transferase</keyword>
<feature type="binding site" evidence="9">
    <location>
        <position position="145"/>
    </location>
    <ligand>
        <name>substrate</name>
    </ligand>
</feature>
<feature type="binding site" evidence="9">
    <location>
        <position position="186"/>
    </location>
    <ligand>
        <name>ATP</name>
        <dbReference type="ChEBI" id="CHEBI:30616"/>
    </ligand>
</feature>
<dbReference type="Pfam" id="PF00294">
    <property type="entry name" value="PfkB"/>
    <property type="match status" value="1"/>
</dbReference>
<feature type="binding site" evidence="9">
    <location>
        <begin position="17"/>
        <end position="19"/>
    </location>
    <ligand>
        <name>substrate</name>
    </ligand>
</feature>
<feature type="binding site" evidence="9">
    <location>
        <position position="289"/>
    </location>
    <ligand>
        <name>K(+)</name>
        <dbReference type="ChEBI" id="CHEBI:29103"/>
    </ligand>
</feature>
<comment type="subcellular location">
    <subcellularLocation>
        <location evidence="9">Cytoplasm</location>
    </subcellularLocation>
</comment>
<evidence type="ECO:0000313" key="12">
    <source>
        <dbReference type="Proteomes" id="UP001164693"/>
    </source>
</evidence>
<comment type="cofactor">
    <cofactor evidence="9">
        <name>Mg(2+)</name>
        <dbReference type="ChEBI" id="CHEBI:18420"/>
    </cofactor>
    <text evidence="9">Requires a divalent cation, most likely magnesium in vivo, as an electrophilic catalyst to aid phosphoryl group transfer. It is the chelate of the metal and the nucleotide that is the actual substrate.</text>
</comment>
<dbReference type="PANTHER" id="PTHR10584">
    <property type="entry name" value="SUGAR KINASE"/>
    <property type="match status" value="1"/>
</dbReference>
<comment type="subunit">
    <text evidence="9">Homodimer.</text>
</comment>
<comment type="activity regulation">
    <text evidence="9">Activated by a monovalent cation that binds near, but not in, the active site. The most likely occupant of the site in vivo is potassium. Ion binding induces a conformational change that may alter substrate affinity.</text>
</comment>
<feature type="binding site" evidence="9">
    <location>
        <position position="254"/>
    </location>
    <ligand>
        <name>substrate</name>
    </ligand>
</feature>
<comment type="function">
    <text evidence="9">Catalyzes the phosphorylation of ribose at O-5 in a reaction requiring ATP and magnesium. The resulting D-ribose-5-phosphate can then be used either for sythesis of nucleotides, histidine, and tryptophan, or as a component of the pentose phosphate pathway.</text>
</comment>
<evidence type="ECO:0000256" key="8">
    <source>
        <dbReference type="ARBA" id="ARBA00023277"/>
    </source>
</evidence>
<feature type="domain" description="Carbohydrate kinase PfkB" evidence="10">
    <location>
        <begin position="9"/>
        <end position="295"/>
    </location>
</feature>
<dbReference type="CDD" id="cd01174">
    <property type="entry name" value="ribokinase"/>
    <property type="match status" value="1"/>
</dbReference>
<keyword evidence="9" id="KW-0963">Cytoplasm</keyword>
<evidence type="ECO:0000256" key="9">
    <source>
        <dbReference type="HAMAP-Rule" id="MF_01987"/>
    </source>
</evidence>
<feature type="binding site" evidence="9">
    <location>
        <position position="250"/>
    </location>
    <ligand>
        <name>K(+)</name>
        <dbReference type="ChEBI" id="CHEBI:29103"/>
    </ligand>
</feature>
<keyword evidence="8 9" id="KW-0119">Carbohydrate metabolism</keyword>
<keyword evidence="2 9" id="KW-0479">Metal-binding</keyword>
<feature type="binding site" evidence="9">
    <location>
        <position position="248"/>
    </location>
    <ligand>
        <name>K(+)</name>
        <dbReference type="ChEBI" id="CHEBI:29103"/>
    </ligand>
</feature>
<evidence type="ECO:0000256" key="4">
    <source>
        <dbReference type="ARBA" id="ARBA00022777"/>
    </source>
</evidence>
<sequence>MTTGETEPSVTVVGSLNLDLVVTVGRLPGRGETVVGSAAVTGPGGKGANQAAAAAALSPHVAMVGCVGADEAGARLRADLADRGVDVTSVLTSSSSVTGTATVAVEEPGGENLIVVAPGANFALSAADVDVRAVRSAAVLLAQLEVPLATVRAAVQLAGGIVVLNPAPPQPLPAELLAAVDVLVPNEWELAALAGAPSSPHSPDELAALARSVTSRDVVVTMGGRGALVVPGDGTPVVIAPPAVTPVDTTGAGDCFCGALCVGLADGLDLVAAARYAVTAAALSTTAAGARGLLPDDAAVRSLLAP</sequence>
<evidence type="ECO:0000256" key="7">
    <source>
        <dbReference type="ARBA" id="ARBA00022958"/>
    </source>
</evidence>
<feature type="binding site" evidence="9">
    <location>
        <position position="284"/>
    </location>
    <ligand>
        <name>K(+)</name>
        <dbReference type="ChEBI" id="CHEBI:29103"/>
    </ligand>
</feature>
<reference evidence="11" key="1">
    <citation type="submission" date="2022-05" db="EMBL/GenBank/DDBJ databases">
        <title>Jatrophihabitans sp. SB3-54 whole genome sequence.</title>
        <authorList>
            <person name="Suh M.K."/>
            <person name="Eom M.K."/>
            <person name="Kim J.S."/>
            <person name="Kim H.S."/>
            <person name="Do H.E."/>
            <person name="Shin Y.K."/>
            <person name="Lee J.-S."/>
        </authorList>
    </citation>
    <scope>NUCLEOTIDE SEQUENCE</scope>
    <source>
        <strain evidence="11">SB3-54</strain>
    </source>
</reference>
<dbReference type="Gene3D" id="3.40.1190.20">
    <property type="match status" value="1"/>
</dbReference>
<feature type="binding site" evidence="9">
    <location>
        <begin position="45"/>
        <end position="49"/>
    </location>
    <ligand>
        <name>substrate</name>
    </ligand>
</feature>
<evidence type="ECO:0000313" key="11">
    <source>
        <dbReference type="EMBL" id="WAX59121.1"/>
    </source>
</evidence>
<evidence type="ECO:0000256" key="2">
    <source>
        <dbReference type="ARBA" id="ARBA00022723"/>
    </source>
</evidence>
<keyword evidence="4 9" id="KW-0418">Kinase</keyword>
<dbReference type="InterPro" id="IPR011611">
    <property type="entry name" value="PfkB_dom"/>
</dbReference>
<dbReference type="Proteomes" id="UP001164693">
    <property type="component" value="Chromosome"/>
</dbReference>
<dbReference type="EMBL" id="CP097463">
    <property type="protein sequence ID" value="WAX59121.1"/>
    <property type="molecule type" value="Genomic_DNA"/>
</dbReference>
<feature type="binding site" evidence="9">
    <location>
        <begin position="253"/>
        <end position="254"/>
    </location>
    <ligand>
        <name>ATP</name>
        <dbReference type="ChEBI" id="CHEBI:30616"/>
    </ligand>
</feature>
<keyword evidence="6 9" id="KW-0460">Magnesium</keyword>
<keyword evidence="5 9" id="KW-0067">ATP-binding</keyword>
<comment type="caution">
    <text evidence="9">Lacks conserved residue(s) required for the propagation of feature annotation.</text>
</comment>
<name>A0ABY7K7P6_9ACTN</name>
<evidence type="ECO:0000256" key="3">
    <source>
        <dbReference type="ARBA" id="ARBA00022741"/>
    </source>
</evidence>
<dbReference type="EC" id="2.7.1.15" evidence="9"/>
<evidence type="ECO:0000256" key="6">
    <source>
        <dbReference type="ARBA" id="ARBA00022842"/>
    </source>
</evidence>
<accession>A0ABY7K7P6</accession>
<organism evidence="11 12">
    <name type="scientific">Jatrophihabitans cynanchi</name>
    <dbReference type="NCBI Taxonomy" id="2944128"/>
    <lineage>
        <taxon>Bacteria</taxon>
        <taxon>Bacillati</taxon>
        <taxon>Actinomycetota</taxon>
        <taxon>Actinomycetes</taxon>
        <taxon>Jatrophihabitantales</taxon>
        <taxon>Jatrophihabitantaceae</taxon>
        <taxon>Jatrophihabitans</taxon>
    </lineage>
</organism>
<dbReference type="SUPFAM" id="SSF53613">
    <property type="entry name" value="Ribokinase-like"/>
    <property type="match status" value="1"/>
</dbReference>